<keyword evidence="3" id="KW-0269">Exonuclease</keyword>
<dbReference type="GO" id="GO:0008408">
    <property type="term" value="F:3'-5' exonuclease activity"/>
    <property type="evidence" value="ECO:0007669"/>
    <property type="project" value="TreeGrafter"/>
</dbReference>
<reference evidence="3" key="2">
    <citation type="submission" date="2021-08" db="EMBL/GenBank/DDBJ databases">
        <authorList>
            <person name="Tani A."/>
            <person name="Ola A."/>
            <person name="Ogura Y."/>
            <person name="Katsura K."/>
            <person name="Hayashi T."/>
        </authorList>
    </citation>
    <scope>NUCLEOTIDE SEQUENCE</scope>
    <source>
        <strain evidence="3">JCM 32048</strain>
    </source>
</reference>
<dbReference type="InterPro" id="IPR036397">
    <property type="entry name" value="RNaseH_sf"/>
</dbReference>
<evidence type="ECO:0000313" key="3">
    <source>
        <dbReference type="EMBL" id="GJD62731.1"/>
    </source>
</evidence>
<dbReference type="PANTHER" id="PTHR30231">
    <property type="entry name" value="DNA POLYMERASE III SUBUNIT EPSILON"/>
    <property type="match status" value="1"/>
</dbReference>
<sequence length="309" mass="32644">MAGNGGHRLKNGVFAGKSAGMTSPRTLAIDFETANERRDSPCAVGLAWIEGGRVVRRESRLIRPAEMRFSPGNIRVHGIRPRDVAGAPSFPEAMAPFLPEIAGSLVLAHNASFDVGVLAATLQAYGLAQPAYASLCTVQLARRHWPGEGGQGQGTYRLSALAARVGVTFRHHDAGEDAYACAEIALAVMREAGAPDVATLARRLGLIRERAGEGARSPDGIAARALRGVAPSRTRPPLLHFVVRGSTGTPYDVRLVEGRDGPRLRCSCAGARFRPDCRHVRALANGEIDALLSDNPGEVAALAGLLRVG</sequence>
<keyword evidence="4" id="KW-1185">Reference proteome</keyword>
<dbReference type="Pfam" id="PF00929">
    <property type="entry name" value="RNase_T"/>
    <property type="match status" value="1"/>
</dbReference>
<dbReference type="Proteomes" id="UP001055286">
    <property type="component" value="Unassembled WGS sequence"/>
</dbReference>
<dbReference type="Gene3D" id="3.30.420.10">
    <property type="entry name" value="Ribonuclease H-like superfamily/Ribonuclease H"/>
    <property type="match status" value="1"/>
</dbReference>
<dbReference type="AlphaFoldDB" id="A0AA37HB69"/>
<dbReference type="InterPro" id="IPR012337">
    <property type="entry name" value="RNaseH-like_sf"/>
</dbReference>
<proteinExistence type="predicted"/>
<dbReference type="GO" id="GO:0005829">
    <property type="term" value="C:cytosol"/>
    <property type="evidence" value="ECO:0007669"/>
    <property type="project" value="TreeGrafter"/>
</dbReference>
<dbReference type="EMBL" id="BPQJ01000012">
    <property type="protein sequence ID" value="GJD62731.1"/>
    <property type="molecule type" value="Genomic_DNA"/>
</dbReference>
<gene>
    <name evidence="3" type="primary">dinG_2</name>
    <name evidence="3" type="ORF">MPEAHAMD_2889</name>
</gene>
<feature type="domain" description="SWIM-type" evidence="2">
    <location>
        <begin position="251"/>
        <end position="288"/>
    </location>
</feature>
<dbReference type="SMART" id="SM00479">
    <property type="entry name" value="EXOIII"/>
    <property type="match status" value="1"/>
</dbReference>
<organism evidence="3 4">
    <name type="scientific">Methylobacterium frigidaeris</name>
    <dbReference type="NCBI Taxonomy" id="2038277"/>
    <lineage>
        <taxon>Bacteria</taxon>
        <taxon>Pseudomonadati</taxon>
        <taxon>Pseudomonadota</taxon>
        <taxon>Alphaproteobacteria</taxon>
        <taxon>Hyphomicrobiales</taxon>
        <taxon>Methylobacteriaceae</taxon>
        <taxon>Methylobacterium</taxon>
    </lineage>
</organism>
<dbReference type="PANTHER" id="PTHR30231:SF42">
    <property type="entry name" value="EXONUCLEASE"/>
    <property type="match status" value="1"/>
</dbReference>
<dbReference type="SUPFAM" id="SSF53098">
    <property type="entry name" value="Ribonuclease H-like"/>
    <property type="match status" value="1"/>
</dbReference>
<comment type="caution">
    <text evidence="3">The sequence shown here is derived from an EMBL/GenBank/DDBJ whole genome shotgun (WGS) entry which is preliminary data.</text>
</comment>
<accession>A0AA37HB69</accession>
<dbReference type="PROSITE" id="PS50966">
    <property type="entry name" value="ZF_SWIM"/>
    <property type="match status" value="1"/>
</dbReference>
<dbReference type="GO" id="GO:0006259">
    <property type="term" value="P:DNA metabolic process"/>
    <property type="evidence" value="ECO:0007669"/>
    <property type="project" value="UniProtKB-ARBA"/>
</dbReference>
<evidence type="ECO:0000259" key="2">
    <source>
        <dbReference type="PROSITE" id="PS50966"/>
    </source>
</evidence>
<keyword evidence="1" id="KW-0863">Zinc-finger</keyword>
<dbReference type="GO" id="GO:0003676">
    <property type="term" value="F:nucleic acid binding"/>
    <property type="evidence" value="ECO:0007669"/>
    <property type="project" value="InterPro"/>
</dbReference>
<keyword evidence="3" id="KW-0378">Hydrolase</keyword>
<name>A0AA37HB69_9HYPH</name>
<dbReference type="CDD" id="cd06130">
    <property type="entry name" value="DNA_pol_III_epsilon_like"/>
    <property type="match status" value="1"/>
</dbReference>
<evidence type="ECO:0000256" key="1">
    <source>
        <dbReference type="PROSITE-ProRule" id="PRU00325"/>
    </source>
</evidence>
<dbReference type="GO" id="GO:0008270">
    <property type="term" value="F:zinc ion binding"/>
    <property type="evidence" value="ECO:0007669"/>
    <property type="project" value="UniProtKB-KW"/>
</dbReference>
<keyword evidence="1" id="KW-0862">Zinc</keyword>
<protein>
    <submittedName>
        <fullName evidence="3">3'-5' exonuclease DinG</fullName>
    </submittedName>
</protein>
<keyword evidence="3" id="KW-0540">Nuclease</keyword>
<keyword evidence="1" id="KW-0479">Metal-binding</keyword>
<dbReference type="InterPro" id="IPR007527">
    <property type="entry name" value="Znf_SWIM"/>
</dbReference>
<dbReference type="InterPro" id="IPR013520">
    <property type="entry name" value="Ribonucl_H"/>
</dbReference>
<reference evidence="3" key="1">
    <citation type="journal article" date="2016" name="Front. Microbiol.">
        <title>Genome Sequence of the Piezophilic, Mesophilic Sulfate-Reducing Bacterium Desulfovibrio indicus J2T.</title>
        <authorList>
            <person name="Cao J."/>
            <person name="Maignien L."/>
            <person name="Shao Z."/>
            <person name="Alain K."/>
            <person name="Jebbar M."/>
        </authorList>
    </citation>
    <scope>NUCLEOTIDE SEQUENCE</scope>
    <source>
        <strain evidence="3">JCM 32048</strain>
    </source>
</reference>
<evidence type="ECO:0000313" key="4">
    <source>
        <dbReference type="Proteomes" id="UP001055286"/>
    </source>
</evidence>